<dbReference type="SUPFAM" id="SSF48008">
    <property type="entry name" value="GntR ligand-binding domain-like"/>
    <property type="match status" value="1"/>
</dbReference>
<protein>
    <submittedName>
        <fullName evidence="6">DNA-binding transcriptional regulator, GntR family</fullName>
    </submittedName>
</protein>
<dbReference type="Gene3D" id="1.20.120.530">
    <property type="entry name" value="GntR ligand-binding domain-like"/>
    <property type="match status" value="1"/>
</dbReference>
<proteinExistence type="predicted"/>
<dbReference type="SMART" id="SM00895">
    <property type="entry name" value="FCD"/>
    <property type="match status" value="1"/>
</dbReference>
<dbReference type="GO" id="GO:0003677">
    <property type="term" value="F:DNA binding"/>
    <property type="evidence" value="ECO:0007669"/>
    <property type="project" value="UniProtKB-KW"/>
</dbReference>
<accession>A0A1H1DJ47</accession>
<evidence type="ECO:0000256" key="2">
    <source>
        <dbReference type="ARBA" id="ARBA00023125"/>
    </source>
</evidence>
<keyword evidence="3" id="KW-0804">Transcription</keyword>
<dbReference type="Gene3D" id="1.10.10.10">
    <property type="entry name" value="Winged helix-like DNA-binding domain superfamily/Winged helix DNA-binding domain"/>
    <property type="match status" value="1"/>
</dbReference>
<evidence type="ECO:0000256" key="1">
    <source>
        <dbReference type="ARBA" id="ARBA00023015"/>
    </source>
</evidence>
<dbReference type="InterPro" id="IPR036388">
    <property type="entry name" value="WH-like_DNA-bd_sf"/>
</dbReference>
<dbReference type="PANTHER" id="PTHR43537">
    <property type="entry name" value="TRANSCRIPTIONAL REGULATOR, GNTR FAMILY"/>
    <property type="match status" value="1"/>
</dbReference>
<dbReference type="InterPro" id="IPR000524">
    <property type="entry name" value="Tscrpt_reg_HTH_GntR"/>
</dbReference>
<organism evidence="6 7">
    <name type="scientific">Crystallibacter crystallopoietes</name>
    <dbReference type="NCBI Taxonomy" id="37928"/>
    <lineage>
        <taxon>Bacteria</taxon>
        <taxon>Bacillati</taxon>
        <taxon>Actinomycetota</taxon>
        <taxon>Actinomycetes</taxon>
        <taxon>Micrococcales</taxon>
        <taxon>Micrococcaceae</taxon>
        <taxon>Crystallibacter</taxon>
    </lineage>
</organism>
<reference evidence="6 7" key="1">
    <citation type="submission" date="2016-10" db="EMBL/GenBank/DDBJ databases">
        <authorList>
            <person name="de Groot N.N."/>
        </authorList>
    </citation>
    <scope>NUCLEOTIDE SEQUENCE [LARGE SCALE GENOMIC DNA]</scope>
    <source>
        <strain evidence="6 7">DSM 20117</strain>
    </source>
</reference>
<keyword evidence="1" id="KW-0805">Transcription regulation</keyword>
<dbReference type="SMART" id="SM00345">
    <property type="entry name" value="HTH_GNTR"/>
    <property type="match status" value="1"/>
</dbReference>
<dbReference type="RefSeq" id="WP_170837950.1">
    <property type="nucleotide sequence ID" value="NZ_CP018863.1"/>
</dbReference>
<name>A0A1H1DJ47_9MICC</name>
<evidence type="ECO:0000256" key="4">
    <source>
        <dbReference type="SAM" id="MobiDB-lite"/>
    </source>
</evidence>
<dbReference type="Proteomes" id="UP000181917">
    <property type="component" value="Unassembled WGS sequence"/>
</dbReference>
<feature type="region of interest" description="Disordered" evidence="4">
    <location>
        <begin position="233"/>
        <end position="293"/>
    </location>
</feature>
<dbReference type="STRING" id="37928.SAMN04489742_2472"/>
<evidence type="ECO:0000313" key="6">
    <source>
        <dbReference type="EMBL" id="SDQ76492.1"/>
    </source>
</evidence>
<dbReference type="InterPro" id="IPR036390">
    <property type="entry name" value="WH_DNA-bd_sf"/>
</dbReference>
<evidence type="ECO:0000256" key="3">
    <source>
        <dbReference type="ARBA" id="ARBA00023163"/>
    </source>
</evidence>
<dbReference type="InterPro" id="IPR008920">
    <property type="entry name" value="TF_FadR/GntR_C"/>
</dbReference>
<dbReference type="Pfam" id="PF00392">
    <property type="entry name" value="GntR"/>
    <property type="match status" value="1"/>
</dbReference>
<dbReference type="AlphaFoldDB" id="A0A1H1DJ47"/>
<evidence type="ECO:0000313" key="7">
    <source>
        <dbReference type="Proteomes" id="UP000181917"/>
    </source>
</evidence>
<dbReference type="Pfam" id="PF07729">
    <property type="entry name" value="FCD"/>
    <property type="match status" value="1"/>
</dbReference>
<dbReference type="InterPro" id="IPR011711">
    <property type="entry name" value="GntR_C"/>
</dbReference>
<dbReference type="EMBL" id="FNKH01000002">
    <property type="protein sequence ID" value="SDQ76492.1"/>
    <property type="molecule type" value="Genomic_DNA"/>
</dbReference>
<feature type="domain" description="HTH gntR-type" evidence="5">
    <location>
        <begin position="13"/>
        <end position="80"/>
    </location>
</feature>
<dbReference type="GO" id="GO:0003700">
    <property type="term" value="F:DNA-binding transcription factor activity"/>
    <property type="evidence" value="ECO:0007669"/>
    <property type="project" value="InterPro"/>
</dbReference>
<keyword evidence="2 6" id="KW-0238">DNA-binding</keyword>
<dbReference type="SUPFAM" id="SSF46785">
    <property type="entry name" value="Winged helix' DNA-binding domain"/>
    <property type="match status" value="1"/>
</dbReference>
<dbReference type="PANTHER" id="PTHR43537:SF45">
    <property type="entry name" value="GNTR FAMILY REGULATORY PROTEIN"/>
    <property type="match status" value="1"/>
</dbReference>
<feature type="compositionally biased region" description="Polar residues" evidence="4">
    <location>
        <begin position="236"/>
        <end position="249"/>
    </location>
</feature>
<dbReference type="PRINTS" id="PR00035">
    <property type="entry name" value="HTHGNTR"/>
</dbReference>
<sequence>MPGLDDLAALEERPTAVLIANRLRNRIINGSFELGEQVTEAAIAAKLKVSRGPVREALQRLSQEGLLVGHRNRGVFVLELTPKDVHEIYVARRAVETAAASEIIGAGDKAVKQAARKLTTLVRKLPDAVAARDWSKVAELDLKFHETLVAASGNSRLSRMFVTLAAESRICMVHVRISYRRIDMLVEEHQQMIDLLVAKDAGGLHAAIVNHMETATVDLTESMEEMLRLQEADAATSDTGTGPPSSDGQTPGRDGKTPAGAAAKPDAVSKPDAETVPAPASGLNTPPAEQYAG</sequence>
<evidence type="ECO:0000259" key="5">
    <source>
        <dbReference type="PROSITE" id="PS50949"/>
    </source>
</evidence>
<dbReference type="CDD" id="cd07377">
    <property type="entry name" value="WHTH_GntR"/>
    <property type="match status" value="1"/>
</dbReference>
<gene>
    <name evidence="6" type="ORF">SAMN04489742_2472</name>
</gene>
<dbReference type="PROSITE" id="PS50949">
    <property type="entry name" value="HTH_GNTR"/>
    <property type="match status" value="1"/>
</dbReference>
<keyword evidence="7" id="KW-1185">Reference proteome</keyword>